<dbReference type="AlphaFoldDB" id="A0A372ZVU4"/>
<dbReference type="EMBL" id="QVIG01000001">
    <property type="protein sequence ID" value="RGD60008.1"/>
    <property type="molecule type" value="Genomic_DNA"/>
</dbReference>
<proteinExistence type="predicted"/>
<dbReference type="RefSeq" id="WP_074003907.1">
    <property type="nucleotide sequence ID" value="NZ_QVIG01000001.1"/>
</dbReference>
<name>A0A372ZVU4_9ACTN</name>
<dbReference type="Proteomes" id="UP000263377">
    <property type="component" value="Unassembled WGS sequence"/>
</dbReference>
<comment type="caution">
    <text evidence="2">The sequence shown here is derived from an EMBL/GenBank/DDBJ whole genome shotgun (WGS) entry which is preliminary data.</text>
</comment>
<feature type="compositionally biased region" description="Pro residues" evidence="1">
    <location>
        <begin position="83"/>
        <end position="97"/>
    </location>
</feature>
<protein>
    <submittedName>
        <fullName evidence="2">Uncharacterized protein</fullName>
    </submittedName>
</protein>
<keyword evidence="3" id="KW-1185">Reference proteome</keyword>
<reference evidence="2 3" key="1">
    <citation type="submission" date="2018-08" db="EMBL/GenBank/DDBJ databases">
        <title>Diversity &amp; Physiological Properties of Lignin-Decomposing Actinobacteria from Soil.</title>
        <authorList>
            <person name="Roh S.G."/>
            <person name="Kim S.B."/>
        </authorList>
    </citation>
    <scope>NUCLEOTIDE SEQUENCE [LARGE SCALE GENOMIC DNA]</scope>
    <source>
        <strain evidence="2 3">MMS17-GH009</strain>
    </source>
</reference>
<evidence type="ECO:0000313" key="2">
    <source>
        <dbReference type="EMBL" id="RGD60008.1"/>
    </source>
</evidence>
<gene>
    <name evidence="2" type="ORF">DR950_21445</name>
</gene>
<evidence type="ECO:0000256" key="1">
    <source>
        <dbReference type="SAM" id="MobiDB-lite"/>
    </source>
</evidence>
<sequence length="110" mass="10675">MTSPTDTVVPRTVLRRGAGVLLLVALASGCGIRPTAVPVDAGAPASRTACPTSPHIPAALATPPGPAPTVSPTRGTKAGVSPSPSPTPVAPGSPPPDNVFSAVPTASPCR</sequence>
<accession>A0A372ZVU4</accession>
<organism evidence="2 3">
    <name type="scientific">Kitasatospora xanthocidica</name>
    <dbReference type="NCBI Taxonomy" id="83382"/>
    <lineage>
        <taxon>Bacteria</taxon>
        <taxon>Bacillati</taxon>
        <taxon>Actinomycetota</taxon>
        <taxon>Actinomycetes</taxon>
        <taxon>Kitasatosporales</taxon>
        <taxon>Streptomycetaceae</taxon>
        <taxon>Kitasatospora</taxon>
    </lineage>
</organism>
<evidence type="ECO:0000313" key="3">
    <source>
        <dbReference type="Proteomes" id="UP000263377"/>
    </source>
</evidence>
<feature type="region of interest" description="Disordered" evidence="1">
    <location>
        <begin position="35"/>
        <end position="110"/>
    </location>
</feature>